<feature type="transmembrane region" description="Helical" evidence="1">
    <location>
        <begin position="75"/>
        <end position="95"/>
    </location>
</feature>
<dbReference type="Proteomes" id="UP001164305">
    <property type="component" value="Chromosome"/>
</dbReference>
<gene>
    <name evidence="3" type="ORF">BRM3_05225</name>
</gene>
<keyword evidence="1" id="KW-0812">Transmembrane</keyword>
<organism evidence="3 4">
    <name type="scientific">Brachybacterium huguangmaarense</name>
    <dbReference type="NCBI Taxonomy" id="1652028"/>
    <lineage>
        <taxon>Bacteria</taxon>
        <taxon>Bacillati</taxon>
        <taxon>Actinomycetota</taxon>
        <taxon>Actinomycetes</taxon>
        <taxon>Micrococcales</taxon>
        <taxon>Dermabacteraceae</taxon>
        <taxon>Brachybacterium</taxon>
    </lineage>
</organism>
<feature type="transmembrane region" description="Helical" evidence="1">
    <location>
        <begin position="107"/>
        <end position="128"/>
    </location>
</feature>
<evidence type="ECO:0000259" key="2">
    <source>
        <dbReference type="Pfam" id="PF02517"/>
    </source>
</evidence>
<sequence>MLTLLLYCVPTILYVVWRTRQGDDRREAIADAGAVPGTGRDSLWGLALIVPIALVGWVAGMLLPATTTRAPLSDILAPTTIALTLVGAAGTEILFRGLLGGVLMRRLGMLPGNTVQAAISMLLSLTVLLTDARLWPLVIAEFVVAWLLGALRARLGTCFPGILAAGLGQLAAAALLAG</sequence>
<feature type="transmembrane region" description="Helical" evidence="1">
    <location>
        <begin position="134"/>
        <end position="151"/>
    </location>
</feature>
<evidence type="ECO:0000256" key="1">
    <source>
        <dbReference type="SAM" id="Phobius"/>
    </source>
</evidence>
<keyword evidence="1" id="KW-0472">Membrane</keyword>
<dbReference type="RefSeq" id="WP_263595032.1">
    <property type="nucleotide sequence ID" value="NZ_CP107020.1"/>
</dbReference>
<evidence type="ECO:0000313" key="3">
    <source>
        <dbReference type="EMBL" id="UYG17824.1"/>
    </source>
</evidence>
<reference evidence="3" key="1">
    <citation type="submission" date="2022-10" db="EMBL/GenBank/DDBJ databases">
        <title>Whole-Genome Sequencing of Brachybacterium huguangmaarense BRM-3, Isolated from Betula schmidtii.</title>
        <authorList>
            <person name="Haam D."/>
        </authorList>
    </citation>
    <scope>NUCLEOTIDE SEQUENCE</scope>
    <source>
        <strain evidence="3">BRM-3</strain>
    </source>
</reference>
<protein>
    <recommendedName>
        <fullName evidence="2">CAAX prenyl protease 2/Lysostaphin resistance protein A-like domain-containing protein</fullName>
    </recommendedName>
</protein>
<keyword evidence="4" id="KW-1185">Reference proteome</keyword>
<name>A0ABY6G597_9MICO</name>
<proteinExistence type="predicted"/>
<dbReference type="Pfam" id="PF02517">
    <property type="entry name" value="Rce1-like"/>
    <property type="match status" value="1"/>
</dbReference>
<feature type="domain" description="CAAX prenyl protease 2/Lysostaphin resistance protein A-like" evidence="2">
    <location>
        <begin position="78"/>
        <end position="164"/>
    </location>
</feature>
<dbReference type="InterPro" id="IPR003675">
    <property type="entry name" value="Rce1/LyrA-like_dom"/>
</dbReference>
<dbReference type="EMBL" id="CP107020">
    <property type="protein sequence ID" value="UYG17824.1"/>
    <property type="molecule type" value="Genomic_DNA"/>
</dbReference>
<accession>A0ABY6G597</accession>
<keyword evidence="1" id="KW-1133">Transmembrane helix</keyword>
<feature type="transmembrane region" description="Helical" evidence="1">
    <location>
        <begin position="158"/>
        <end position="177"/>
    </location>
</feature>
<feature type="transmembrane region" description="Helical" evidence="1">
    <location>
        <begin position="43"/>
        <end position="63"/>
    </location>
</feature>
<evidence type="ECO:0000313" key="4">
    <source>
        <dbReference type="Proteomes" id="UP001164305"/>
    </source>
</evidence>